<sequence>MGFTVKLASPDGSNWEDEFSEENSEYWIGPGGTLVAFGKSFDKECQWRTYAPGQWLEVRANTGPSVINE</sequence>
<accession>A0A0U0ZRQ7</accession>
<name>A0A0U0ZRQ7_9MYCO</name>
<dbReference type="EMBL" id="CSWP01000010">
    <property type="protein sequence ID" value="CPV67482.1"/>
    <property type="molecule type" value="Genomic_DNA"/>
</dbReference>
<reference evidence="1 2" key="1">
    <citation type="submission" date="2015-03" db="EMBL/GenBank/DDBJ databases">
        <authorList>
            <person name="Murphy D."/>
        </authorList>
    </citation>
    <scope>NUCLEOTIDE SEQUENCE [LARGE SCALE GENOMIC DNA]</scope>
    <source>
        <strain evidence="1 2">PAP088</strain>
    </source>
</reference>
<organism evidence="1 2">
    <name type="scientific">Mycobacteroides abscessus</name>
    <dbReference type="NCBI Taxonomy" id="36809"/>
    <lineage>
        <taxon>Bacteria</taxon>
        <taxon>Bacillati</taxon>
        <taxon>Actinomycetota</taxon>
        <taxon>Actinomycetes</taxon>
        <taxon>Mycobacteriales</taxon>
        <taxon>Mycobacteriaceae</taxon>
        <taxon>Mycobacteroides</taxon>
    </lineage>
</organism>
<protein>
    <submittedName>
        <fullName evidence="1">Uncharacterized protein</fullName>
    </submittedName>
</protein>
<dbReference type="AlphaFoldDB" id="A0A0U0ZRQ7"/>
<gene>
    <name evidence="1" type="ORF">ERS075579_04197</name>
</gene>
<dbReference type="RefSeq" id="WP_016892704.1">
    <property type="nucleotide sequence ID" value="NZ_CSWP01000010.1"/>
</dbReference>
<proteinExistence type="predicted"/>
<evidence type="ECO:0000313" key="1">
    <source>
        <dbReference type="EMBL" id="CPV67482.1"/>
    </source>
</evidence>
<evidence type="ECO:0000313" key="2">
    <source>
        <dbReference type="Proteomes" id="UP000045782"/>
    </source>
</evidence>
<dbReference type="Proteomes" id="UP000045782">
    <property type="component" value="Unassembled WGS sequence"/>
</dbReference>